<name>A0A376BW38_9NEIS</name>
<dbReference type="STRING" id="1120980.GCA_000745955_00366"/>
<proteinExistence type="predicted"/>
<feature type="compositionally biased region" description="Polar residues" evidence="1">
    <location>
        <begin position="201"/>
        <end position="215"/>
    </location>
</feature>
<evidence type="ECO:0000313" key="3">
    <source>
        <dbReference type="EMBL" id="SSY81018.1"/>
    </source>
</evidence>
<accession>A0A376BW38</accession>
<dbReference type="RefSeq" id="WP_051968378.1">
    <property type="nucleotide sequence ID" value="NZ_CP091519.2"/>
</dbReference>
<dbReference type="OrthoDB" id="963478at2"/>
<organism evidence="3 4">
    <name type="scientific">Alysiella crassa</name>
    <dbReference type="NCBI Taxonomy" id="153491"/>
    <lineage>
        <taxon>Bacteria</taxon>
        <taxon>Pseudomonadati</taxon>
        <taxon>Pseudomonadota</taxon>
        <taxon>Betaproteobacteria</taxon>
        <taxon>Neisseriales</taxon>
        <taxon>Neisseriaceae</taxon>
        <taxon>Alysiella</taxon>
    </lineage>
</organism>
<dbReference type="AlphaFoldDB" id="A0A376BW38"/>
<feature type="region of interest" description="Disordered" evidence="1">
    <location>
        <begin position="197"/>
        <end position="228"/>
    </location>
</feature>
<gene>
    <name evidence="3" type="ORF">NCTC10283_02582</name>
</gene>
<evidence type="ECO:0000259" key="2">
    <source>
        <dbReference type="Pfam" id="PF13672"/>
    </source>
</evidence>
<feature type="domain" description="PPM-type phosphatase" evidence="2">
    <location>
        <begin position="336"/>
        <end position="577"/>
    </location>
</feature>
<evidence type="ECO:0000313" key="4">
    <source>
        <dbReference type="Proteomes" id="UP000254209"/>
    </source>
</evidence>
<dbReference type="Gene3D" id="3.60.40.10">
    <property type="entry name" value="PPM-type phosphatase domain"/>
    <property type="match status" value="1"/>
</dbReference>
<protein>
    <recommendedName>
        <fullName evidence="2">PPM-type phosphatase domain-containing protein</fullName>
    </recommendedName>
</protein>
<dbReference type="Proteomes" id="UP000254209">
    <property type="component" value="Unassembled WGS sequence"/>
</dbReference>
<dbReference type="InterPro" id="IPR036457">
    <property type="entry name" value="PPM-type-like_dom_sf"/>
</dbReference>
<reference evidence="3 4" key="1">
    <citation type="submission" date="2018-06" db="EMBL/GenBank/DDBJ databases">
        <authorList>
            <consortium name="Pathogen Informatics"/>
            <person name="Doyle S."/>
        </authorList>
    </citation>
    <scope>NUCLEOTIDE SEQUENCE [LARGE SCALE GENOMIC DNA]</scope>
    <source>
        <strain evidence="3 4">NCTC10283</strain>
    </source>
</reference>
<dbReference type="InterPro" id="IPR001932">
    <property type="entry name" value="PPM-type_phosphatase-like_dom"/>
</dbReference>
<evidence type="ECO:0000256" key="1">
    <source>
        <dbReference type="SAM" id="MobiDB-lite"/>
    </source>
</evidence>
<dbReference type="EMBL" id="UFSO01000003">
    <property type="protein sequence ID" value="SSY81018.1"/>
    <property type="molecule type" value="Genomic_DNA"/>
</dbReference>
<sequence length="615" mass="68425">MNNLKKWQDFWAKCDEAEFAEFVAQNKGLLTQLQENWLQFVHIKNENNVSENMPNSHKNANATTFFRQPESEISGENENIIVCSENHVPTQHENEVTDNTVHVPELPESATKNMTPNNTVIEPNHLPTPSHQNTTVNETNLATVNIDNMVLNNTTFIPSSLIQNENEMANTAIASQLSANESVAPTAPETLVAAKEKPLTTEISSQPEPQKNNSNPMPPAKHSTPLPNARKGEAYFAQLPPNAQDLRIQPECGLTWEADTQRIIGTPNYSGDVHITYYLNNGNLDPIHHSLYINPNPKDLWANIPTDRNIPFYKEDNYHEEPTITPHGMLLAARVRGRSHAHTGKPCDDDFAIRYHSATGLHFIAVSDGAGSAEYSRLGSQVAVDNAADAVWQKLGMGDPNFSLNHNQDIKQRKEVLVNLVNHAAYQAMVALYQTAKDNGIELKKLSCTLLFILSLPIEDGTWINAIYSVGDGALAIWLPENQTLAFVAESDSGSYSGETRFLTADETTLAALQKRTRCGICASPPVLFAMTDGVSDPKFETDAQLKNPQKWQDLWAELQDVLQDKQPEQALERWLNFWSAGNHDDRTLAMFVPNGFFRLPETPSKPTENSESTS</sequence>
<keyword evidence="4" id="KW-1185">Reference proteome</keyword>
<dbReference type="SUPFAM" id="SSF81606">
    <property type="entry name" value="PP2C-like"/>
    <property type="match status" value="1"/>
</dbReference>
<dbReference type="Pfam" id="PF13672">
    <property type="entry name" value="PP2C_2"/>
    <property type="match status" value="1"/>
</dbReference>